<dbReference type="Proteomes" id="UP000585507">
    <property type="component" value="Unassembled WGS sequence"/>
</dbReference>
<gene>
    <name evidence="1" type="ORF">GGD55_003196</name>
</gene>
<dbReference type="EMBL" id="JACHBK010000006">
    <property type="protein sequence ID" value="MBB5536489.1"/>
    <property type="molecule type" value="Genomic_DNA"/>
</dbReference>
<comment type="caution">
    <text evidence="1">The sequence shown here is derived from an EMBL/GenBank/DDBJ whole genome shotgun (WGS) entry which is preliminary data.</text>
</comment>
<evidence type="ECO:0000313" key="1">
    <source>
        <dbReference type="EMBL" id="MBB5536489.1"/>
    </source>
</evidence>
<protein>
    <submittedName>
        <fullName evidence="1">Uncharacterized protein</fullName>
    </submittedName>
</protein>
<organism evidence="1 2">
    <name type="scientific">Rhizobium giardinii</name>
    <dbReference type="NCBI Taxonomy" id="56731"/>
    <lineage>
        <taxon>Bacteria</taxon>
        <taxon>Pseudomonadati</taxon>
        <taxon>Pseudomonadota</taxon>
        <taxon>Alphaproteobacteria</taxon>
        <taxon>Hyphomicrobiales</taxon>
        <taxon>Rhizobiaceae</taxon>
        <taxon>Rhizobium/Agrobacterium group</taxon>
        <taxon>Rhizobium</taxon>
    </lineage>
</organism>
<reference evidence="1 2" key="1">
    <citation type="submission" date="2020-08" db="EMBL/GenBank/DDBJ databases">
        <title>Genomic Encyclopedia of Type Strains, Phase IV (KMG-V): Genome sequencing to study the core and pangenomes of soil and plant-associated prokaryotes.</title>
        <authorList>
            <person name="Whitman W."/>
        </authorList>
    </citation>
    <scope>NUCLEOTIDE SEQUENCE [LARGE SCALE GENOMIC DNA]</scope>
    <source>
        <strain evidence="1 2">SEMIA 4084</strain>
    </source>
</reference>
<dbReference type="AlphaFoldDB" id="A0A7W8UBT2"/>
<accession>A0A7W8UBT2</accession>
<name>A0A7W8UBT2_9HYPH</name>
<keyword evidence="2" id="KW-1185">Reference proteome</keyword>
<sequence length="145" mass="16382">MDNVTAFKKLLQIRNMRVDGMSRQLAALRRRQDAIAAELEMAEREHGAAADRADAVSPTRLLQPGMLISGEQLHASHQEAALARAEVAGIDERRQRVALEHRAGTTRVEKMEEAHSSAIRIVRRTECVLEELEERTFESVEDLER</sequence>
<proteinExistence type="predicted"/>
<dbReference type="RefSeq" id="WP_018328775.1">
    <property type="nucleotide sequence ID" value="NZ_JACHBK010000006.1"/>
</dbReference>
<evidence type="ECO:0000313" key="2">
    <source>
        <dbReference type="Proteomes" id="UP000585507"/>
    </source>
</evidence>